<feature type="non-terminal residue" evidence="2">
    <location>
        <position position="1"/>
    </location>
</feature>
<sequence length="442" mass="46860">DALALAGPLLLLLAAGAAGALVAAGVTWWMAAALGGALGVCGWAGLVLCLEPPRRWPFGPEEANGPAQRWSSQAGEVAVRMEALAQRVDEPRRARVREVAELARQLAVRCAELGWLGAAAGPLSAAQLREVVEERRRAARVPPGPLRTARRAELRTAREWLAFRERFEALHHDLVDSLAVAVEALRAAAREEGARQRRALRGEPVPEPGVELAVARAARERADGLFAQLELPRDGSRLPAPRALVLLALLAALTLLLALRLRFDGAGSWLVILLLGVALLPFGAGFGGAGERASRVLRLGPVVGSAAAVLAWGTIMVAGPLAYHPVFGERTLVEVTSSTIERNGRFDDGPTGRSYHLVEVSTGRALRTMYLGPHEAATVRDRLEVSVDPHGLSGPVAADRVGRPWPPLLLVAGGTGTIALLVPATALAELRHHRRCHISAAT</sequence>
<reference evidence="2 3" key="1">
    <citation type="submission" date="2018-10" db="EMBL/GenBank/DDBJ databases">
        <title>Isolation, diversity and antifungal activity of actinobacteria from wheat.</title>
        <authorList>
            <person name="Han C."/>
        </authorList>
    </citation>
    <scope>NUCLEOTIDE SEQUENCE [LARGE SCALE GENOMIC DNA]</scope>
    <source>
        <strain evidence="2 3">NEAU-YY642</strain>
    </source>
</reference>
<keyword evidence="3" id="KW-1185">Reference proteome</keyword>
<dbReference type="EMBL" id="RFFJ01000193">
    <property type="protein sequence ID" value="RMI33113.1"/>
    <property type="molecule type" value="Genomic_DNA"/>
</dbReference>
<dbReference type="RefSeq" id="WP_158621515.1">
    <property type="nucleotide sequence ID" value="NZ_RFFJ01000193.1"/>
</dbReference>
<protein>
    <submittedName>
        <fullName evidence="2">Uncharacterized protein</fullName>
    </submittedName>
</protein>
<evidence type="ECO:0000313" key="2">
    <source>
        <dbReference type="EMBL" id="RMI33113.1"/>
    </source>
</evidence>
<feature type="transmembrane region" description="Helical" evidence="1">
    <location>
        <begin position="408"/>
        <end position="428"/>
    </location>
</feature>
<feature type="transmembrane region" description="Helical" evidence="1">
    <location>
        <begin position="29"/>
        <end position="50"/>
    </location>
</feature>
<feature type="transmembrane region" description="Helical" evidence="1">
    <location>
        <begin position="302"/>
        <end position="323"/>
    </location>
</feature>
<keyword evidence="1" id="KW-0812">Transmembrane</keyword>
<evidence type="ECO:0000256" key="1">
    <source>
        <dbReference type="SAM" id="Phobius"/>
    </source>
</evidence>
<feature type="transmembrane region" description="Helical" evidence="1">
    <location>
        <begin position="243"/>
        <end position="263"/>
    </location>
</feature>
<feature type="transmembrane region" description="Helical" evidence="1">
    <location>
        <begin position="269"/>
        <end position="290"/>
    </location>
</feature>
<dbReference type="AlphaFoldDB" id="A0A3M2L984"/>
<gene>
    <name evidence="2" type="ORF">EBN88_24765</name>
</gene>
<proteinExistence type="predicted"/>
<dbReference type="Proteomes" id="UP000278673">
    <property type="component" value="Unassembled WGS sequence"/>
</dbReference>
<keyword evidence="1" id="KW-0472">Membrane</keyword>
<organism evidence="2 3">
    <name type="scientific">Streptomyces triticirhizae</name>
    <dbReference type="NCBI Taxonomy" id="2483353"/>
    <lineage>
        <taxon>Bacteria</taxon>
        <taxon>Bacillati</taxon>
        <taxon>Actinomycetota</taxon>
        <taxon>Actinomycetes</taxon>
        <taxon>Kitasatosporales</taxon>
        <taxon>Streptomycetaceae</taxon>
        <taxon>Streptomyces</taxon>
    </lineage>
</organism>
<name>A0A3M2L984_9ACTN</name>
<keyword evidence="1" id="KW-1133">Transmembrane helix</keyword>
<accession>A0A3M2L984</accession>
<evidence type="ECO:0000313" key="3">
    <source>
        <dbReference type="Proteomes" id="UP000278673"/>
    </source>
</evidence>
<comment type="caution">
    <text evidence="2">The sequence shown here is derived from an EMBL/GenBank/DDBJ whole genome shotgun (WGS) entry which is preliminary data.</text>
</comment>